<reference evidence="1" key="1">
    <citation type="submission" date="2021-06" db="EMBL/GenBank/DDBJ databases">
        <authorList>
            <person name="Kallberg Y."/>
            <person name="Tangrot J."/>
            <person name="Rosling A."/>
        </authorList>
    </citation>
    <scope>NUCLEOTIDE SEQUENCE</scope>
    <source>
        <strain evidence="1">FL966</strain>
    </source>
</reference>
<name>A0A9N8Z559_9GLOM</name>
<sequence length="105" mass="11947">MIGIQDLAIIEREIHFCARCFSNLSYGHGIRSLVVGFGSFAKCSTVIVANFYLEVIDQRYFTSSTRALNILRLTKRAYHFGSLPTEVEELMQSAGGVFQNYNKEW</sequence>
<comment type="caution">
    <text evidence="1">The sequence shown here is derived from an EMBL/GenBank/DDBJ whole genome shotgun (WGS) entry which is preliminary data.</text>
</comment>
<organism evidence="1 2">
    <name type="scientific">Cetraspora pellucida</name>
    <dbReference type="NCBI Taxonomy" id="1433469"/>
    <lineage>
        <taxon>Eukaryota</taxon>
        <taxon>Fungi</taxon>
        <taxon>Fungi incertae sedis</taxon>
        <taxon>Mucoromycota</taxon>
        <taxon>Glomeromycotina</taxon>
        <taxon>Glomeromycetes</taxon>
        <taxon>Diversisporales</taxon>
        <taxon>Gigasporaceae</taxon>
        <taxon>Cetraspora</taxon>
    </lineage>
</organism>
<dbReference type="Proteomes" id="UP000789759">
    <property type="component" value="Unassembled WGS sequence"/>
</dbReference>
<protein>
    <submittedName>
        <fullName evidence="1">13276_t:CDS:1</fullName>
    </submittedName>
</protein>
<dbReference type="EMBL" id="CAJVQA010000482">
    <property type="protein sequence ID" value="CAG8477107.1"/>
    <property type="molecule type" value="Genomic_DNA"/>
</dbReference>
<keyword evidence="2" id="KW-1185">Reference proteome</keyword>
<dbReference type="AlphaFoldDB" id="A0A9N8Z559"/>
<proteinExistence type="predicted"/>
<gene>
    <name evidence="1" type="ORF">CPELLU_LOCUS1351</name>
</gene>
<accession>A0A9N8Z559</accession>
<evidence type="ECO:0000313" key="1">
    <source>
        <dbReference type="EMBL" id="CAG8477107.1"/>
    </source>
</evidence>
<evidence type="ECO:0000313" key="2">
    <source>
        <dbReference type="Proteomes" id="UP000789759"/>
    </source>
</evidence>